<evidence type="ECO:0000256" key="6">
    <source>
        <dbReference type="ARBA" id="ARBA00022787"/>
    </source>
</evidence>
<keyword evidence="5" id="KW-0053">Apoptosis</keyword>
<evidence type="ECO:0000256" key="5">
    <source>
        <dbReference type="ARBA" id="ARBA00022703"/>
    </source>
</evidence>
<accession>A0A1I7VHE8</accession>
<name>A0A1I7VHE8_LOALO</name>
<dbReference type="CDD" id="cd12212">
    <property type="entry name" value="Fis1"/>
    <property type="match status" value="1"/>
</dbReference>
<dbReference type="GO" id="GO:0005778">
    <property type="term" value="C:peroxisomal membrane"/>
    <property type="evidence" value="ECO:0007669"/>
    <property type="project" value="UniProtKB-SubCell"/>
</dbReference>
<dbReference type="OrthoDB" id="421154at2759"/>
<dbReference type="GO" id="GO:0043653">
    <property type="term" value="P:mitochondrial fragmentation involved in apoptotic process"/>
    <property type="evidence" value="ECO:0007669"/>
    <property type="project" value="TreeGrafter"/>
</dbReference>
<comment type="similarity">
    <text evidence="3">Belongs to the FIS1 family.</text>
</comment>
<keyword evidence="12" id="KW-1185">Reference proteome</keyword>
<keyword evidence="4 11" id="KW-0812">Transmembrane</keyword>
<dbReference type="InterPro" id="IPR016543">
    <property type="entry name" value="Fis1"/>
</dbReference>
<dbReference type="Gene3D" id="1.25.40.10">
    <property type="entry name" value="Tetratricopeptide repeat domain"/>
    <property type="match status" value="1"/>
</dbReference>
<dbReference type="STRING" id="7209.A0A1I7VHE8"/>
<evidence type="ECO:0000256" key="7">
    <source>
        <dbReference type="ARBA" id="ARBA00022989"/>
    </source>
</evidence>
<dbReference type="GO" id="GO:0000422">
    <property type="term" value="P:autophagy of mitochondrion"/>
    <property type="evidence" value="ECO:0007669"/>
    <property type="project" value="TreeGrafter"/>
</dbReference>
<dbReference type="InterPro" id="IPR028058">
    <property type="entry name" value="Fis1_TPR_N"/>
</dbReference>
<dbReference type="PANTHER" id="PTHR13247:SF0">
    <property type="entry name" value="MITOCHONDRIAL FISSION 1 PROTEIN"/>
    <property type="match status" value="1"/>
</dbReference>
<evidence type="ECO:0000256" key="2">
    <source>
        <dbReference type="ARBA" id="ARBA00004572"/>
    </source>
</evidence>
<evidence type="ECO:0000256" key="3">
    <source>
        <dbReference type="ARBA" id="ARBA00008937"/>
    </source>
</evidence>
<dbReference type="FunCoup" id="A0A1I7VHE8">
    <property type="interactions" value="1722"/>
</dbReference>
<dbReference type="Pfam" id="PF14853">
    <property type="entry name" value="Fis1_TPR_C"/>
    <property type="match status" value="1"/>
</dbReference>
<protein>
    <submittedName>
        <fullName evidence="13">Mitochondrial fission 1 protein</fullName>
    </submittedName>
</protein>
<dbReference type="Proteomes" id="UP000095285">
    <property type="component" value="Unassembled WGS sequence"/>
</dbReference>
<dbReference type="FunFam" id="1.25.40.10:FF:000147">
    <property type="entry name" value="Mitochondrial fission 1 protein"/>
    <property type="match status" value="1"/>
</dbReference>
<keyword evidence="9 11" id="KW-0472">Membrane</keyword>
<evidence type="ECO:0000256" key="9">
    <source>
        <dbReference type="ARBA" id="ARBA00023136"/>
    </source>
</evidence>
<gene>
    <name evidence="13" type="primary">LOAG_10996</name>
</gene>
<dbReference type="AlphaFoldDB" id="A0A1I7VHE8"/>
<dbReference type="Pfam" id="PF14852">
    <property type="entry name" value="Fis1_TPR_N"/>
    <property type="match status" value="1"/>
</dbReference>
<reference evidence="13" key="2">
    <citation type="submission" date="2016-11" db="UniProtKB">
        <authorList>
            <consortium name="WormBaseParasite"/>
        </authorList>
    </citation>
    <scope>IDENTIFICATION</scope>
</reference>
<keyword evidence="10" id="KW-0576">Peroxisome</keyword>
<comment type="subcellular location">
    <subcellularLocation>
        <location evidence="2">Mitochondrion outer membrane</location>
        <topology evidence="2">Single-pass membrane protein</topology>
    </subcellularLocation>
    <subcellularLocation>
        <location evidence="1">Peroxisome membrane</location>
        <topology evidence="1">Single-pass membrane protein</topology>
    </subcellularLocation>
</comment>
<evidence type="ECO:0000256" key="11">
    <source>
        <dbReference type="SAM" id="Phobius"/>
    </source>
</evidence>
<dbReference type="InterPro" id="IPR033745">
    <property type="entry name" value="Fis1_cytosol"/>
</dbReference>
<dbReference type="PANTHER" id="PTHR13247">
    <property type="entry name" value="TETRATRICOPEPTIDE REPEAT PROTEIN 11 TPR REPEAT PROTEIN 11"/>
    <property type="match status" value="1"/>
</dbReference>
<proteinExistence type="inferred from homology"/>
<evidence type="ECO:0000256" key="4">
    <source>
        <dbReference type="ARBA" id="ARBA00022692"/>
    </source>
</evidence>
<dbReference type="GO" id="GO:0016559">
    <property type="term" value="P:peroxisome fission"/>
    <property type="evidence" value="ECO:0007669"/>
    <property type="project" value="TreeGrafter"/>
</dbReference>
<keyword evidence="7 11" id="KW-1133">Transmembrane helix</keyword>
<sequence length="184" mass="20237">MHRGTLSCGDDDCYGSGRGNGRFELRLFGMDSSVIVDEQIDPGVLANLERTYNEQVARGSPSAIAVYSYAHGLIKSNNRNVLRGIKLLEDLLRQEVEDISKRDYVYYLAIAHTRLKEYDRALAYVDILLSAESNNRQALDLKDVIKQRMKKDGIIGMAILGGGIAVIGGLAIAAFAASKRISRS</sequence>
<keyword evidence="8" id="KW-0496">Mitochondrion</keyword>
<feature type="transmembrane region" description="Helical" evidence="11">
    <location>
        <begin position="154"/>
        <end position="177"/>
    </location>
</feature>
<reference evidence="12" key="1">
    <citation type="submission" date="2012-04" db="EMBL/GenBank/DDBJ databases">
        <title>The Genome Sequence of Loa loa.</title>
        <authorList>
            <consortium name="The Broad Institute Genome Sequencing Platform"/>
            <consortium name="Broad Institute Genome Sequencing Center for Infectious Disease"/>
            <person name="Nutman T.B."/>
            <person name="Fink D.L."/>
            <person name="Russ C."/>
            <person name="Young S."/>
            <person name="Zeng Q."/>
            <person name="Gargeya S."/>
            <person name="Alvarado L."/>
            <person name="Berlin A."/>
            <person name="Chapman S.B."/>
            <person name="Chen Z."/>
            <person name="Freedman E."/>
            <person name="Gellesch M."/>
            <person name="Goldberg J."/>
            <person name="Griggs A."/>
            <person name="Gujja S."/>
            <person name="Heilman E.R."/>
            <person name="Heiman D."/>
            <person name="Howarth C."/>
            <person name="Mehta T."/>
            <person name="Neiman D."/>
            <person name="Pearson M."/>
            <person name="Roberts A."/>
            <person name="Saif S."/>
            <person name="Shea T."/>
            <person name="Shenoy N."/>
            <person name="Sisk P."/>
            <person name="Stolte C."/>
            <person name="Sykes S."/>
            <person name="White J."/>
            <person name="Yandava C."/>
            <person name="Haas B."/>
            <person name="Henn M.R."/>
            <person name="Nusbaum C."/>
            <person name="Birren B."/>
        </authorList>
    </citation>
    <scope>NUCLEOTIDE SEQUENCE [LARGE SCALE GENOMIC DNA]</scope>
</reference>
<evidence type="ECO:0000256" key="10">
    <source>
        <dbReference type="ARBA" id="ARBA00023140"/>
    </source>
</evidence>
<keyword evidence="6" id="KW-1000">Mitochondrion outer membrane</keyword>
<dbReference type="GO" id="GO:0000266">
    <property type="term" value="P:mitochondrial fission"/>
    <property type="evidence" value="ECO:0007669"/>
    <property type="project" value="InterPro"/>
</dbReference>
<dbReference type="InterPro" id="IPR011990">
    <property type="entry name" value="TPR-like_helical_dom_sf"/>
</dbReference>
<evidence type="ECO:0000256" key="8">
    <source>
        <dbReference type="ARBA" id="ARBA00023128"/>
    </source>
</evidence>
<dbReference type="SUPFAM" id="SSF48452">
    <property type="entry name" value="TPR-like"/>
    <property type="match status" value="1"/>
</dbReference>
<organism evidence="12 13">
    <name type="scientific">Loa loa</name>
    <name type="common">Eye worm</name>
    <name type="synonym">Filaria loa</name>
    <dbReference type="NCBI Taxonomy" id="7209"/>
    <lineage>
        <taxon>Eukaryota</taxon>
        <taxon>Metazoa</taxon>
        <taxon>Ecdysozoa</taxon>
        <taxon>Nematoda</taxon>
        <taxon>Chromadorea</taxon>
        <taxon>Rhabditida</taxon>
        <taxon>Spirurina</taxon>
        <taxon>Spiruromorpha</taxon>
        <taxon>Filarioidea</taxon>
        <taxon>Onchocercidae</taxon>
        <taxon>Loa</taxon>
    </lineage>
</organism>
<evidence type="ECO:0000313" key="12">
    <source>
        <dbReference type="Proteomes" id="UP000095285"/>
    </source>
</evidence>
<dbReference type="eggNOG" id="KOG3364">
    <property type="taxonomic scope" value="Eukaryota"/>
</dbReference>
<dbReference type="InParanoid" id="A0A1I7VHE8"/>
<dbReference type="WBParaSite" id="EN70_2594">
    <property type="protein sequence ID" value="EN70_2594"/>
    <property type="gene ID" value="EN70_2594"/>
</dbReference>
<evidence type="ECO:0000313" key="13">
    <source>
        <dbReference type="WBParaSite" id="EN70_2594"/>
    </source>
</evidence>
<dbReference type="GO" id="GO:0005741">
    <property type="term" value="C:mitochondrial outer membrane"/>
    <property type="evidence" value="ECO:0007669"/>
    <property type="project" value="UniProtKB-SubCell"/>
</dbReference>
<evidence type="ECO:0000256" key="1">
    <source>
        <dbReference type="ARBA" id="ARBA00004549"/>
    </source>
</evidence>
<dbReference type="InterPro" id="IPR028061">
    <property type="entry name" value="Fis1_TPR_C"/>
</dbReference>